<dbReference type="Pfam" id="PF03741">
    <property type="entry name" value="TerC"/>
    <property type="match status" value="1"/>
</dbReference>
<evidence type="ECO:0000313" key="2">
    <source>
        <dbReference type="EMBL" id="QCD43914.1"/>
    </source>
</evidence>
<accession>A0A6G5QE59</accession>
<name>A0A6G5QE59_9BACT</name>
<evidence type="ECO:0000256" key="1">
    <source>
        <dbReference type="SAM" id="Phobius"/>
    </source>
</evidence>
<feature type="transmembrane region" description="Helical" evidence="1">
    <location>
        <begin position="51"/>
        <end position="72"/>
    </location>
</feature>
<dbReference type="InterPro" id="IPR005496">
    <property type="entry name" value="Integral_membrane_TerC"/>
</dbReference>
<sequence>MDIFSWMSSPEAWLSLVTLTGLEIVLGIDNIIFIAILVGKLPANQRDKGRVIGLALAMITRVLLLLSLFWIMKLTKPLFDVFGFTITGRDLVLILGGLFLIAKSTTEIHSSVAGEEHSHQDSKGAASFAFVITQIAILDIVFSLDSVITAVGMANHIEIMILAVIIAVGVMMFASKAISNFVDSNPTIKILALAFLILIGFSLVGEGLGLHVPKAYIYFAMAFSLAVELINIYARKRARSH</sequence>
<evidence type="ECO:0000313" key="3">
    <source>
        <dbReference type="Proteomes" id="UP000503264"/>
    </source>
</evidence>
<dbReference type="EMBL" id="CP012542">
    <property type="protein sequence ID" value="QCD43914.1"/>
    <property type="molecule type" value="Genomic_DNA"/>
</dbReference>
<proteinExistence type="predicted"/>
<dbReference type="GO" id="GO:0005886">
    <property type="term" value="C:plasma membrane"/>
    <property type="evidence" value="ECO:0007669"/>
    <property type="project" value="TreeGrafter"/>
</dbReference>
<dbReference type="PANTHER" id="PTHR30060">
    <property type="entry name" value="INNER MEMBRANE PROTEIN"/>
    <property type="match status" value="1"/>
</dbReference>
<dbReference type="Proteomes" id="UP000503264">
    <property type="component" value="Chromosome"/>
</dbReference>
<feature type="transmembrane region" description="Helical" evidence="1">
    <location>
        <begin position="159"/>
        <end position="178"/>
    </location>
</feature>
<feature type="transmembrane region" description="Helical" evidence="1">
    <location>
        <begin position="128"/>
        <end position="153"/>
    </location>
</feature>
<feature type="transmembrane region" description="Helical" evidence="1">
    <location>
        <begin position="78"/>
        <end position="101"/>
    </location>
</feature>
<reference evidence="2 3" key="1">
    <citation type="submission" date="2016-07" db="EMBL/GenBank/DDBJ databases">
        <title>Comparative genomics of the Campylobacter concisus group.</title>
        <authorList>
            <person name="Miller W.G."/>
            <person name="Yee E."/>
            <person name="Chapman M.H."/>
            <person name="Huynh S."/>
            <person name="Bono J.L."/>
            <person name="On S.L.W."/>
            <person name="StLeger J."/>
            <person name="Foster G."/>
            <person name="Parker C.T."/>
        </authorList>
    </citation>
    <scope>NUCLEOTIDE SEQUENCE [LARGE SCALE GENOMIC DNA]</scope>
    <source>
        <strain evidence="2 3">CCUG 21559</strain>
    </source>
</reference>
<protein>
    <submittedName>
        <fullName evidence="2">Membrane protein, TerC family</fullName>
    </submittedName>
</protein>
<feature type="transmembrane region" description="Helical" evidence="1">
    <location>
        <begin position="12"/>
        <end position="39"/>
    </location>
</feature>
<dbReference type="AlphaFoldDB" id="A0A6G5QE59"/>
<keyword evidence="3" id="KW-1185">Reference proteome</keyword>
<gene>
    <name evidence="2" type="ORF">CMUC_0089</name>
</gene>
<organism evidence="2 3">
    <name type="scientific">Campylobacter mucosalis CCUG 21559</name>
    <dbReference type="NCBI Taxonomy" id="1032067"/>
    <lineage>
        <taxon>Bacteria</taxon>
        <taxon>Pseudomonadati</taxon>
        <taxon>Campylobacterota</taxon>
        <taxon>Epsilonproteobacteria</taxon>
        <taxon>Campylobacterales</taxon>
        <taxon>Campylobacteraceae</taxon>
        <taxon>Campylobacter</taxon>
    </lineage>
</organism>
<feature type="transmembrane region" description="Helical" evidence="1">
    <location>
        <begin position="215"/>
        <end position="234"/>
    </location>
</feature>
<keyword evidence="1" id="KW-1133">Transmembrane helix</keyword>
<dbReference type="PANTHER" id="PTHR30060:SF0">
    <property type="entry name" value="COILED-COIL PROTEIN (DUF2040)-RELATED"/>
    <property type="match status" value="1"/>
</dbReference>
<keyword evidence="1" id="KW-0472">Membrane</keyword>
<feature type="transmembrane region" description="Helical" evidence="1">
    <location>
        <begin position="190"/>
        <end position="209"/>
    </location>
</feature>
<keyword evidence="1" id="KW-0812">Transmembrane</keyword>